<evidence type="ECO:0000313" key="1">
    <source>
        <dbReference type="EMBL" id="KAI8438418.1"/>
    </source>
</evidence>
<comment type="caution">
    <text evidence="1">The sequence shown here is derived from an EMBL/GenBank/DDBJ whole genome shotgun (WGS) entry which is preliminary data.</text>
</comment>
<gene>
    <name evidence="1" type="ORF">MSG28_010945</name>
</gene>
<proteinExistence type="predicted"/>
<name>A0ACC0KPM2_CHOFU</name>
<sequence>MASVLKYIVAGLVRYWLIHIDYWQIISNRVEIATPLNSWKRLIEGVYLYDHNVDPYEGDSFHESPIITSKAFIRIFKEAQEKNLDQVAEDSKTMLLSDSQLTEASEYVLSVYLFNPYSILNCAGMTTTVIQNLLVAAALWGASSGRREMACVFVALATHQALYPVLLVVPIAILLADVNKGCNKCSYIRTLLVFVIAWGFLIYISAFIMNGSYQYVYNTYGFILSVPDLKPNIGLFWYFFTEMFEHFRLLFVCAFQINALALYVIPLTLRFRREPILLATVLIALSAIFRSYPCIGDVGFYLALLPMWKHLFTLSEGVIYSSLPEHLLACYRSGGPALGAPRRLDVFLSLLKKLEHNSNLDMRLFSTSLLRSFRLDGIEEAANPVETEFVTPYRASGFQFNRFKLLMDLFLPSQNLLEPDETLSLVEKCLLHRMLSGTVLQWERGDEDRVCPLAAEQRQSNALNETRMVSRCPIEDGVIKTDWGTISPGTLVAAIASTLEPQRVGITDILNADVYKADVAEPLMVSAKEEWYTDIETLNTVDEDDAKTRQADVADISNLYVATLAGDLAEVVVNQGPRVGAAAQLMVVGSHNRWNDTMLPRNYFLYPQNRELADWHLTDAEILGGIDVESRILAIFGHVSPRGDDSLERLLVQEKVEGIRPRGRSPIRWADQIKAATKCSVYECLILANYLPTWLSQRSTLKLSQVIDMYYSNEGVAFEPGVKACNRRSLFGNILKSPTLVSETSRFAHVLYLRQGGIYIPIEKMNRISEAAVAAFMDYFRPNRMNVPSVISTVIQHSRNQSVLEESSSAAISTVVLVVSPSDRPSANEVERARELMHSLKTSYFDIYFAYASQELGPFQNINNEYMDYSELFLSTESTSVTDVVNAVDIFLVKNEIPTRIIGAQCPFNDTVFNLIPYEDFVTPGWEQSYRIHPFYLQQQALLNVQITTAAFQIKWVITYSIQACGVCRCGDRRPQFLFIGNYNYYCTL</sequence>
<evidence type="ECO:0000313" key="2">
    <source>
        <dbReference type="Proteomes" id="UP001064048"/>
    </source>
</evidence>
<dbReference type="Proteomes" id="UP001064048">
    <property type="component" value="Chromosome 18"/>
</dbReference>
<keyword evidence="2" id="KW-1185">Reference proteome</keyword>
<reference evidence="1 2" key="1">
    <citation type="journal article" date="2022" name="Genome Biol. Evol.">
        <title>The Spruce Budworm Genome: Reconstructing the Evolutionary History of Antifreeze Proteins.</title>
        <authorList>
            <person name="Beliveau C."/>
            <person name="Gagne P."/>
            <person name="Picq S."/>
            <person name="Vernygora O."/>
            <person name="Keeling C.I."/>
            <person name="Pinkney K."/>
            <person name="Doucet D."/>
            <person name="Wen F."/>
            <person name="Johnston J.S."/>
            <person name="Maaroufi H."/>
            <person name="Boyle B."/>
            <person name="Laroche J."/>
            <person name="Dewar K."/>
            <person name="Juretic N."/>
            <person name="Blackburn G."/>
            <person name="Nisole A."/>
            <person name="Brunet B."/>
            <person name="Brandao M."/>
            <person name="Lumley L."/>
            <person name="Duan J."/>
            <person name="Quan G."/>
            <person name="Lucarotti C.J."/>
            <person name="Roe A.D."/>
            <person name="Sperling F.A.H."/>
            <person name="Levesque R.C."/>
            <person name="Cusson M."/>
        </authorList>
    </citation>
    <scope>NUCLEOTIDE SEQUENCE [LARGE SCALE GENOMIC DNA]</scope>
    <source>
        <strain evidence="1">Glfc:IPQL:Cfum</strain>
    </source>
</reference>
<protein>
    <submittedName>
        <fullName evidence="1">Uncharacterized protein</fullName>
    </submittedName>
</protein>
<dbReference type="EMBL" id="CM046118">
    <property type="protein sequence ID" value="KAI8438418.1"/>
    <property type="molecule type" value="Genomic_DNA"/>
</dbReference>
<organism evidence="1 2">
    <name type="scientific">Choristoneura fumiferana</name>
    <name type="common">Spruce budworm moth</name>
    <name type="synonym">Archips fumiferana</name>
    <dbReference type="NCBI Taxonomy" id="7141"/>
    <lineage>
        <taxon>Eukaryota</taxon>
        <taxon>Metazoa</taxon>
        <taxon>Ecdysozoa</taxon>
        <taxon>Arthropoda</taxon>
        <taxon>Hexapoda</taxon>
        <taxon>Insecta</taxon>
        <taxon>Pterygota</taxon>
        <taxon>Neoptera</taxon>
        <taxon>Endopterygota</taxon>
        <taxon>Lepidoptera</taxon>
        <taxon>Glossata</taxon>
        <taxon>Ditrysia</taxon>
        <taxon>Tortricoidea</taxon>
        <taxon>Tortricidae</taxon>
        <taxon>Tortricinae</taxon>
        <taxon>Choristoneura</taxon>
    </lineage>
</organism>
<accession>A0ACC0KPM2</accession>